<dbReference type="Proteomes" id="UP000472755">
    <property type="component" value="Unassembled WGS sequence"/>
</dbReference>
<evidence type="ECO:0000256" key="1">
    <source>
        <dbReference type="SAM" id="MobiDB-lite"/>
    </source>
</evidence>
<gene>
    <name evidence="3" type="ORF">GMD52_05880</name>
    <name evidence="2" type="ORF">GMD59_04570</name>
</gene>
<dbReference type="AlphaFoldDB" id="A0A6I3QTI5"/>
<proteinExistence type="predicted"/>
<evidence type="ECO:0000313" key="2">
    <source>
        <dbReference type="EMBL" id="MTS26561.1"/>
    </source>
</evidence>
<comment type="caution">
    <text evidence="3">The sequence shown here is derived from an EMBL/GenBank/DDBJ whole genome shotgun (WGS) entry which is preliminary data.</text>
</comment>
<evidence type="ECO:0000313" key="4">
    <source>
        <dbReference type="Proteomes" id="UP000449193"/>
    </source>
</evidence>
<dbReference type="EMBL" id="WMZR01000006">
    <property type="protein sequence ID" value="MTS51064.1"/>
    <property type="molecule type" value="Genomic_DNA"/>
</dbReference>
<evidence type="ECO:0000313" key="3">
    <source>
        <dbReference type="EMBL" id="MTS51064.1"/>
    </source>
</evidence>
<organism evidence="3 4">
    <name type="scientific">Ruthenibacterium lactatiformans</name>
    <dbReference type="NCBI Taxonomy" id="1550024"/>
    <lineage>
        <taxon>Bacteria</taxon>
        <taxon>Bacillati</taxon>
        <taxon>Bacillota</taxon>
        <taxon>Clostridia</taxon>
        <taxon>Eubacteriales</taxon>
        <taxon>Oscillospiraceae</taxon>
        <taxon>Ruthenibacterium</taxon>
    </lineage>
</organism>
<dbReference type="EMBL" id="WMZU01000004">
    <property type="protein sequence ID" value="MTS26561.1"/>
    <property type="molecule type" value="Genomic_DNA"/>
</dbReference>
<dbReference type="RefSeq" id="WP_055080034.1">
    <property type="nucleotide sequence ID" value="NZ_CAUBBA010000009.1"/>
</dbReference>
<feature type="region of interest" description="Disordered" evidence="1">
    <location>
        <begin position="89"/>
        <end position="121"/>
    </location>
</feature>
<feature type="compositionally biased region" description="Low complexity" evidence="1">
    <location>
        <begin position="99"/>
        <end position="114"/>
    </location>
</feature>
<evidence type="ECO:0008006" key="6">
    <source>
        <dbReference type="Google" id="ProtNLM"/>
    </source>
</evidence>
<evidence type="ECO:0000313" key="5">
    <source>
        <dbReference type="Proteomes" id="UP000472755"/>
    </source>
</evidence>
<dbReference type="Proteomes" id="UP000449193">
    <property type="component" value="Unassembled WGS sequence"/>
</dbReference>
<name>A0A6I3QTI5_9FIRM</name>
<accession>A0A6I3QTI5</accession>
<protein>
    <recommendedName>
        <fullName evidence="6">GNAT family acetyltransferase</fullName>
    </recommendedName>
</protein>
<sequence>MDEFTVTTPGLVYLKANKSFSGGHGGMWYRLKYTDGTLSACVWPFPWCFEKTDDTQKAFAEFPFDADGLARAEAWVAAQYEADVPRWSACPAMPPPTPEETAAADTEAAPVPGAEDAPFDL</sequence>
<reference evidence="4 5" key="1">
    <citation type="journal article" date="2019" name="Nat. Med.">
        <title>A library of human gut bacterial isolates paired with longitudinal multiomics data enables mechanistic microbiome research.</title>
        <authorList>
            <person name="Poyet M."/>
            <person name="Groussin M."/>
            <person name="Gibbons S.M."/>
            <person name="Avila-Pacheco J."/>
            <person name="Jiang X."/>
            <person name="Kearney S.M."/>
            <person name="Perrotta A.R."/>
            <person name="Berdy B."/>
            <person name="Zhao S."/>
            <person name="Lieberman T.D."/>
            <person name="Swanson P.K."/>
            <person name="Smith M."/>
            <person name="Roesemann S."/>
            <person name="Alexander J.E."/>
            <person name="Rich S.A."/>
            <person name="Livny J."/>
            <person name="Vlamakis H."/>
            <person name="Clish C."/>
            <person name="Bullock K."/>
            <person name="Deik A."/>
            <person name="Scott J."/>
            <person name="Pierce K.A."/>
            <person name="Xavier R.J."/>
            <person name="Alm E.J."/>
        </authorList>
    </citation>
    <scope>NUCLEOTIDE SEQUENCE [LARGE SCALE GENOMIC DNA]</scope>
    <source>
        <strain evidence="2 5">BIOML-A4</strain>
        <strain evidence="3 4">BIOML-A7</strain>
    </source>
</reference>